<dbReference type="NCBIfam" id="TIGR00797">
    <property type="entry name" value="matE"/>
    <property type="match status" value="1"/>
</dbReference>
<accession>F3QL31</accession>
<evidence type="ECO:0000256" key="1">
    <source>
        <dbReference type="ARBA" id="ARBA00004429"/>
    </source>
</evidence>
<name>F3QL31_9BURK</name>
<dbReference type="InterPro" id="IPR002528">
    <property type="entry name" value="MATE_fam"/>
</dbReference>
<dbReference type="EMBL" id="AFBP01000050">
    <property type="protein sequence ID" value="EGG53786.1"/>
    <property type="molecule type" value="Genomic_DNA"/>
</dbReference>
<gene>
    <name evidence="11" type="ORF">HMPREF9439_01648</name>
</gene>
<dbReference type="InterPro" id="IPR050222">
    <property type="entry name" value="MATE_MdtK"/>
</dbReference>
<dbReference type="HOGENOM" id="CLU_012893_5_3_4"/>
<keyword evidence="6 10" id="KW-1133">Transmembrane helix</keyword>
<keyword evidence="4" id="KW-1003">Cell membrane</keyword>
<feature type="transmembrane region" description="Helical" evidence="10">
    <location>
        <begin position="32"/>
        <end position="53"/>
    </location>
</feature>
<reference evidence="11 12" key="1">
    <citation type="submission" date="2011-02" db="EMBL/GenBank/DDBJ databases">
        <authorList>
            <person name="Weinstock G."/>
            <person name="Sodergren E."/>
            <person name="Clifton S."/>
            <person name="Fulton L."/>
            <person name="Fulton B."/>
            <person name="Courtney L."/>
            <person name="Fronick C."/>
            <person name="Harrison M."/>
            <person name="Strong C."/>
            <person name="Farmer C."/>
            <person name="Delahaunty K."/>
            <person name="Markovic C."/>
            <person name="Hall O."/>
            <person name="Minx P."/>
            <person name="Tomlinson C."/>
            <person name="Mitreva M."/>
            <person name="Hou S."/>
            <person name="Chen J."/>
            <person name="Wollam A."/>
            <person name="Pepin K.H."/>
            <person name="Johnson M."/>
            <person name="Bhonagiri V."/>
            <person name="Zhang X."/>
            <person name="Suruliraj S."/>
            <person name="Warren W."/>
            <person name="Chinwalla A."/>
            <person name="Mardis E.R."/>
            <person name="Wilson R.K."/>
        </authorList>
    </citation>
    <scope>NUCLEOTIDE SEQUENCE [LARGE SCALE GENOMIC DNA]</scope>
    <source>
        <strain evidence="11 12">YIT 11859</strain>
    </source>
</reference>
<dbReference type="GO" id="GO:0042910">
    <property type="term" value="F:xenobiotic transmembrane transporter activity"/>
    <property type="evidence" value="ECO:0007669"/>
    <property type="project" value="InterPro"/>
</dbReference>
<evidence type="ECO:0000256" key="5">
    <source>
        <dbReference type="ARBA" id="ARBA00022692"/>
    </source>
</evidence>
<evidence type="ECO:0000256" key="2">
    <source>
        <dbReference type="ARBA" id="ARBA00022448"/>
    </source>
</evidence>
<feature type="transmembrane region" description="Helical" evidence="10">
    <location>
        <begin position="223"/>
        <end position="246"/>
    </location>
</feature>
<dbReference type="PANTHER" id="PTHR43298">
    <property type="entry name" value="MULTIDRUG RESISTANCE PROTEIN NORM-RELATED"/>
    <property type="match status" value="1"/>
</dbReference>
<dbReference type="GO" id="GO:0006811">
    <property type="term" value="P:monoatomic ion transport"/>
    <property type="evidence" value="ECO:0007669"/>
    <property type="project" value="UniProtKB-KW"/>
</dbReference>
<protein>
    <recommendedName>
        <fullName evidence="9">Multidrug-efflux transporter</fullName>
    </recommendedName>
</protein>
<feature type="transmembrane region" description="Helical" evidence="10">
    <location>
        <begin position="400"/>
        <end position="418"/>
    </location>
</feature>
<evidence type="ECO:0000256" key="10">
    <source>
        <dbReference type="SAM" id="Phobius"/>
    </source>
</evidence>
<dbReference type="eggNOG" id="COG0534">
    <property type="taxonomic scope" value="Bacteria"/>
</dbReference>
<evidence type="ECO:0000256" key="6">
    <source>
        <dbReference type="ARBA" id="ARBA00022989"/>
    </source>
</evidence>
<evidence type="ECO:0000256" key="9">
    <source>
        <dbReference type="ARBA" id="ARBA00031636"/>
    </source>
</evidence>
<evidence type="ECO:0000256" key="7">
    <source>
        <dbReference type="ARBA" id="ARBA00023065"/>
    </source>
</evidence>
<keyword evidence="5 10" id="KW-0812">Transmembrane</keyword>
<dbReference type="Pfam" id="PF01554">
    <property type="entry name" value="MatE"/>
    <property type="match status" value="2"/>
</dbReference>
<feature type="transmembrane region" description="Helical" evidence="10">
    <location>
        <begin position="447"/>
        <end position="467"/>
    </location>
</feature>
<organism evidence="11 12">
    <name type="scientific">Parasutterella excrementihominis YIT 11859</name>
    <dbReference type="NCBI Taxonomy" id="762966"/>
    <lineage>
        <taxon>Bacteria</taxon>
        <taxon>Pseudomonadati</taxon>
        <taxon>Pseudomonadota</taxon>
        <taxon>Betaproteobacteria</taxon>
        <taxon>Burkholderiales</taxon>
        <taxon>Sutterellaceae</taxon>
        <taxon>Parasutterella</taxon>
    </lineage>
</organism>
<feature type="transmembrane region" description="Helical" evidence="10">
    <location>
        <begin position="152"/>
        <end position="173"/>
    </location>
</feature>
<evidence type="ECO:0000256" key="3">
    <source>
        <dbReference type="ARBA" id="ARBA00022449"/>
    </source>
</evidence>
<dbReference type="PANTHER" id="PTHR43298:SF2">
    <property type="entry name" value="FMN_FAD EXPORTER YEEO-RELATED"/>
    <property type="match status" value="1"/>
</dbReference>
<feature type="transmembrane region" description="Helical" evidence="10">
    <location>
        <begin position="185"/>
        <end position="203"/>
    </location>
</feature>
<keyword evidence="12" id="KW-1185">Reference proteome</keyword>
<keyword evidence="2" id="KW-0813">Transport</keyword>
<feature type="transmembrane region" description="Helical" evidence="10">
    <location>
        <begin position="65"/>
        <end position="92"/>
    </location>
</feature>
<comment type="caution">
    <text evidence="11">The sequence shown here is derived from an EMBL/GenBank/DDBJ whole genome shotgun (WGS) entry which is preliminary data.</text>
</comment>
<keyword evidence="7" id="KW-0406">Ion transport</keyword>
<dbReference type="AlphaFoldDB" id="F3QL31"/>
<proteinExistence type="predicted"/>
<keyword evidence="8 10" id="KW-0472">Membrane</keyword>
<dbReference type="GO" id="GO:0015297">
    <property type="term" value="F:antiporter activity"/>
    <property type="evidence" value="ECO:0007669"/>
    <property type="project" value="UniProtKB-KW"/>
</dbReference>
<keyword evidence="3" id="KW-0050">Antiport</keyword>
<feature type="transmembrane region" description="Helical" evidence="10">
    <location>
        <begin position="113"/>
        <end position="132"/>
    </location>
</feature>
<dbReference type="Proteomes" id="UP000005156">
    <property type="component" value="Unassembled WGS sequence"/>
</dbReference>
<evidence type="ECO:0000256" key="8">
    <source>
        <dbReference type="ARBA" id="ARBA00023136"/>
    </source>
</evidence>
<dbReference type="InterPro" id="IPR048279">
    <property type="entry name" value="MdtK-like"/>
</dbReference>
<evidence type="ECO:0000313" key="12">
    <source>
        <dbReference type="Proteomes" id="UP000005156"/>
    </source>
</evidence>
<dbReference type="PIRSF" id="PIRSF006603">
    <property type="entry name" value="DinF"/>
    <property type="match status" value="1"/>
</dbReference>
<evidence type="ECO:0000313" key="11">
    <source>
        <dbReference type="EMBL" id="EGG53786.1"/>
    </source>
</evidence>
<dbReference type="GO" id="GO:0005886">
    <property type="term" value="C:plasma membrane"/>
    <property type="evidence" value="ECO:0007669"/>
    <property type="project" value="UniProtKB-SubCell"/>
</dbReference>
<comment type="subcellular location">
    <subcellularLocation>
        <location evidence="1">Cell inner membrane</location>
        <topology evidence="1">Multi-pass membrane protein</topology>
    </subcellularLocation>
</comment>
<evidence type="ECO:0000256" key="4">
    <source>
        <dbReference type="ARBA" id="ARBA00022475"/>
    </source>
</evidence>
<sequence>MRAMATKDKRTEQLFSLIRNGAQLNVWDQIELVWRLSLPAIFAQISFVMVQYIDAAMVGHLGANPAASIGLVSSSLWLVWGLITSVTAGFTVQVAQRIGAKQFDEARSVLRQSLFVGGLISIAIAIVGVALAPYVPTWLGGAPELYADARTYFAIFCLGTPAAFLGFVASSMLRSTGNVKLPSMINIGMCFLDAIFNLLLIFPTATYKILGLSITVPGADLGVAGAALGTILAESVSTFLLLWFLVVKSDKIALVGHPGSFLPEIFCMRRVARIGSPIALERMAMSSAQIVTTMIVAPLGPLSLAAHSFAITAESLCYMPGYGVADAASTIVGQSIGAKRPDMARRFSKINVIMVMVIMSAMGVVMYLTAPWMIGFMTTNQSIIELGSSALRIEAFAEPMFAAAIVSCSIFVSAGFTLFPSLMNLGSMWLIRIPLAYYLASRMGLDGVWVAMAFELCFRGAIFLFALSRFDFSKRRGIED</sequence>
<feature type="transmembrane region" description="Helical" evidence="10">
    <location>
        <begin position="350"/>
        <end position="370"/>
    </location>
</feature>
<dbReference type="CDD" id="cd13137">
    <property type="entry name" value="MATE_NorM_like"/>
    <property type="match status" value="1"/>
</dbReference>